<dbReference type="InterPro" id="IPR006703">
    <property type="entry name" value="G_AIG1"/>
</dbReference>
<feature type="domain" description="AIG1-type G" evidence="2">
    <location>
        <begin position="41"/>
        <end position="185"/>
    </location>
</feature>
<evidence type="ECO:0000259" key="2">
    <source>
        <dbReference type="Pfam" id="PF04548"/>
    </source>
</evidence>
<evidence type="ECO:0000313" key="4">
    <source>
        <dbReference type="Proteomes" id="UP001150266"/>
    </source>
</evidence>
<dbReference type="AlphaFoldDB" id="A0A9W9ATK4"/>
<evidence type="ECO:0000256" key="1">
    <source>
        <dbReference type="ARBA" id="ARBA00022741"/>
    </source>
</evidence>
<evidence type="ECO:0000313" key="3">
    <source>
        <dbReference type="EMBL" id="KAJ4490234.1"/>
    </source>
</evidence>
<dbReference type="EMBL" id="JAOTPV010000001">
    <property type="protein sequence ID" value="KAJ4490234.1"/>
    <property type="molecule type" value="Genomic_DNA"/>
</dbReference>
<proteinExistence type="predicted"/>
<dbReference type="InterPro" id="IPR027417">
    <property type="entry name" value="P-loop_NTPase"/>
</dbReference>
<keyword evidence="1" id="KW-0547">Nucleotide-binding</keyword>
<dbReference type="Pfam" id="PF04548">
    <property type="entry name" value="AIG1"/>
    <property type="match status" value="1"/>
</dbReference>
<dbReference type="CDD" id="cd00882">
    <property type="entry name" value="Ras_like_GTPase"/>
    <property type="match status" value="1"/>
</dbReference>
<dbReference type="Gene3D" id="3.40.50.300">
    <property type="entry name" value="P-loop containing nucleotide triphosphate hydrolases"/>
    <property type="match status" value="1"/>
</dbReference>
<name>A0A9W9ATK4_9AGAR</name>
<dbReference type="PANTHER" id="PTHR32046:SF11">
    <property type="entry name" value="IMMUNE-ASSOCIATED NUCLEOTIDE-BINDING PROTEIN 10-LIKE"/>
    <property type="match status" value="1"/>
</dbReference>
<dbReference type="Proteomes" id="UP001150266">
    <property type="component" value="Unassembled WGS sequence"/>
</dbReference>
<protein>
    <recommendedName>
        <fullName evidence="2">AIG1-type G domain-containing protein</fullName>
    </recommendedName>
</protein>
<sequence>MSQSSSPCVPITHVADAEAIAADDKPARKIAIEPWTKPVINLILVGETGVGKTSLVDFLTNVCAGATLEEFEAKIDFNNELTDKFSAASRTIEPRFYSIVCASGQTVNILDTPGLADARGTDKDNEHKEAIAHSIRDNFNAVDAIVILTNGTVTRLSADTAYALETISSMFPKSMVDNITFVFTAVPHPMSFCFDTASLPQELRNVPMLSIDNPYVQWFKYQKMLAQEVPADEEVFEDMNDHVHRGYNRALKTLSRLFQYLDKCKIQPTHNISELYTVSTAIEALISDVARSLGSMEEKRTSLKHLQAELQEQAHVMNLEQRYERVVNTPVYEMEDTASEHNVLCVAGSCYSNCILQCTSPFTLDTEALATSICFEETPGVALSKRRCEVCGHIAEDHKHYRAKWVQKMRTESVIDTESKKRYDTARTEFERTTCVKEITQHQIAELERVIAGSVEKVAALCEKYNKLSLSGNFIRHILSATCMLKLREAYVLKMEGSIEEKDKISKWIKHLEGKKIVLEEVEKRGKTILHSGGA</sequence>
<reference evidence="3" key="1">
    <citation type="submission" date="2022-08" db="EMBL/GenBank/DDBJ databases">
        <title>A Global Phylogenomic Analysis of the Shiitake Genus Lentinula.</title>
        <authorList>
            <consortium name="DOE Joint Genome Institute"/>
            <person name="Sierra-Patev S."/>
            <person name="Min B."/>
            <person name="Naranjo-Ortiz M."/>
            <person name="Looney B."/>
            <person name="Konkel Z."/>
            <person name="Slot J.C."/>
            <person name="Sakamoto Y."/>
            <person name="Steenwyk J.L."/>
            <person name="Rokas A."/>
            <person name="Carro J."/>
            <person name="Camarero S."/>
            <person name="Ferreira P."/>
            <person name="Molpeceres G."/>
            <person name="Ruiz-Duenas F.J."/>
            <person name="Serrano A."/>
            <person name="Henrissat B."/>
            <person name="Drula E."/>
            <person name="Hughes K.W."/>
            <person name="Mata J.L."/>
            <person name="Ishikawa N.K."/>
            <person name="Vargas-Isla R."/>
            <person name="Ushijima S."/>
            <person name="Smith C.A."/>
            <person name="Ahrendt S."/>
            <person name="Andreopoulos W."/>
            <person name="He G."/>
            <person name="Labutti K."/>
            <person name="Lipzen A."/>
            <person name="Ng V."/>
            <person name="Riley R."/>
            <person name="Sandor L."/>
            <person name="Barry K."/>
            <person name="Martinez A.T."/>
            <person name="Xiao Y."/>
            <person name="Gibbons J.G."/>
            <person name="Terashima K."/>
            <person name="Grigoriev I.V."/>
            <person name="Hibbett D.S."/>
        </authorList>
    </citation>
    <scope>NUCLEOTIDE SEQUENCE</scope>
    <source>
        <strain evidence="3">JLM2183</strain>
    </source>
</reference>
<gene>
    <name evidence="3" type="ORF">J3R30DRAFT_49993</name>
</gene>
<dbReference type="OrthoDB" id="2611327at2759"/>
<organism evidence="3 4">
    <name type="scientific">Lentinula aciculospora</name>
    <dbReference type="NCBI Taxonomy" id="153920"/>
    <lineage>
        <taxon>Eukaryota</taxon>
        <taxon>Fungi</taxon>
        <taxon>Dikarya</taxon>
        <taxon>Basidiomycota</taxon>
        <taxon>Agaricomycotina</taxon>
        <taxon>Agaricomycetes</taxon>
        <taxon>Agaricomycetidae</taxon>
        <taxon>Agaricales</taxon>
        <taxon>Marasmiineae</taxon>
        <taxon>Omphalotaceae</taxon>
        <taxon>Lentinula</taxon>
    </lineage>
</organism>
<dbReference type="SUPFAM" id="SSF52540">
    <property type="entry name" value="P-loop containing nucleoside triphosphate hydrolases"/>
    <property type="match status" value="1"/>
</dbReference>
<keyword evidence="4" id="KW-1185">Reference proteome</keyword>
<dbReference type="GO" id="GO:0005525">
    <property type="term" value="F:GTP binding"/>
    <property type="evidence" value="ECO:0007669"/>
    <property type="project" value="InterPro"/>
</dbReference>
<dbReference type="PANTHER" id="PTHR32046">
    <property type="entry name" value="G DOMAIN-CONTAINING PROTEIN"/>
    <property type="match status" value="1"/>
</dbReference>
<comment type="caution">
    <text evidence="3">The sequence shown here is derived from an EMBL/GenBank/DDBJ whole genome shotgun (WGS) entry which is preliminary data.</text>
</comment>
<accession>A0A9W9ATK4</accession>